<evidence type="ECO:0000313" key="1">
    <source>
        <dbReference type="EMBL" id="KTT96427.1"/>
    </source>
</evidence>
<reference evidence="1 2" key="1">
    <citation type="journal article" date="2016" name="Front. Microbiol.">
        <title>Genomic Resource of Rice Seed Associated Bacteria.</title>
        <authorList>
            <person name="Midha S."/>
            <person name="Bansal K."/>
            <person name="Sharma S."/>
            <person name="Kumar N."/>
            <person name="Patil P.P."/>
            <person name="Chaudhry V."/>
            <person name="Patil P.B."/>
        </authorList>
    </citation>
    <scope>NUCLEOTIDE SEQUENCE [LARGE SCALE GENOMIC DNA]</scope>
    <source>
        <strain evidence="1 2">SB4</strain>
    </source>
</reference>
<dbReference type="AlphaFoldDB" id="A0A147IME3"/>
<evidence type="ECO:0000313" key="2">
    <source>
        <dbReference type="Proteomes" id="UP000074072"/>
    </source>
</evidence>
<accession>A0A147IME3</accession>
<name>A0A147IME3_9SPHN</name>
<gene>
    <name evidence="1" type="ORF">SB4_15530</name>
</gene>
<sequence>MIRQSFRSIVDDAANRFAILLGIELVIYLVDAADVEGGHLLAQRHGAVAFGAGRKLEIVWTMLATKHDPRRGMITLDRGPSPPTKSAEWMREQKFGLGWPAATRHG</sequence>
<dbReference type="EMBL" id="LDTE01000111">
    <property type="protein sequence ID" value="KTT96427.1"/>
    <property type="molecule type" value="Genomic_DNA"/>
</dbReference>
<dbReference type="Proteomes" id="UP000074072">
    <property type="component" value="Unassembled WGS sequence"/>
</dbReference>
<proteinExistence type="predicted"/>
<organism evidence="1 2">
    <name type="scientific">Sphingomonas sanguinis</name>
    <dbReference type="NCBI Taxonomy" id="33051"/>
    <lineage>
        <taxon>Bacteria</taxon>
        <taxon>Pseudomonadati</taxon>
        <taxon>Pseudomonadota</taxon>
        <taxon>Alphaproteobacteria</taxon>
        <taxon>Sphingomonadales</taxon>
        <taxon>Sphingomonadaceae</taxon>
        <taxon>Sphingomonas</taxon>
    </lineage>
</organism>
<protein>
    <submittedName>
        <fullName evidence="1">Uncharacterized protein</fullName>
    </submittedName>
</protein>
<comment type="caution">
    <text evidence="1">The sequence shown here is derived from an EMBL/GenBank/DDBJ whole genome shotgun (WGS) entry which is preliminary data.</text>
</comment>